<keyword evidence="1" id="KW-0805">Transcription regulation</keyword>
<evidence type="ECO:0000259" key="4">
    <source>
        <dbReference type="PROSITE" id="PS01124"/>
    </source>
</evidence>
<dbReference type="InterPro" id="IPR014710">
    <property type="entry name" value="RmlC-like_jellyroll"/>
</dbReference>
<organism evidence="5 6">
    <name type="scientific">Pyruvatibacter mobilis</name>
    <dbReference type="NCBI Taxonomy" id="1712261"/>
    <lineage>
        <taxon>Bacteria</taxon>
        <taxon>Pseudomonadati</taxon>
        <taxon>Pseudomonadota</taxon>
        <taxon>Alphaproteobacteria</taxon>
        <taxon>Hyphomicrobiales</taxon>
        <taxon>Parvibaculaceae</taxon>
        <taxon>Pyruvatibacter</taxon>
    </lineage>
</organism>
<dbReference type="AlphaFoldDB" id="A0A845QCJ3"/>
<dbReference type="Proteomes" id="UP000470384">
    <property type="component" value="Unassembled WGS sequence"/>
</dbReference>
<dbReference type="OrthoDB" id="9783876at2"/>
<keyword evidence="2" id="KW-0238">DNA-binding</keyword>
<dbReference type="GO" id="GO:0003700">
    <property type="term" value="F:DNA-binding transcription factor activity"/>
    <property type="evidence" value="ECO:0007669"/>
    <property type="project" value="InterPro"/>
</dbReference>
<dbReference type="SMART" id="SM00342">
    <property type="entry name" value="HTH_ARAC"/>
    <property type="match status" value="1"/>
</dbReference>
<dbReference type="GeneID" id="300655525"/>
<reference evidence="5 6" key="1">
    <citation type="journal article" date="2016" name="Int. J. Syst. Evol. Microbiol.">
        <title>Pyruvatibacter mobilis gen. nov., sp. nov., a marine bacterium from the culture broth of Picochlorum sp. 122.</title>
        <authorList>
            <person name="Wang G."/>
            <person name="Tang M."/>
            <person name="Wu H."/>
            <person name="Dai S."/>
            <person name="Li T."/>
            <person name="Chen C."/>
            <person name="He H."/>
            <person name="Fan J."/>
            <person name="Xiang W."/>
            <person name="Li X."/>
        </authorList>
    </citation>
    <scope>NUCLEOTIDE SEQUENCE [LARGE SCALE GENOMIC DNA]</scope>
    <source>
        <strain evidence="5 6">GYP-11</strain>
    </source>
</reference>
<gene>
    <name evidence="5" type="ORF">GTQ45_11580</name>
</gene>
<dbReference type="PRINTS" id="PR00032">
    <property type="entry name" value="HTHARAC"/>
</dbReference>
<evidence type="ECO:0000313" key="5">
    <source>
        <dbReference type="EMBL" id="NBG96375.1"/>
    </source>
</evidence>
<evidence type="ECO:0000256" key="3">
    <source>
        <dbReference type="ARBA" id="ARBA00023163"/>
    </source>
</evidence>
<dbReference type="InterPro" id="IPR050204">
    <property type="entry name" value="AraC_XylS_family_regulators"/>
</dbReference>
<dbReference type="Pfam" id="PF12833">
    <property type="entry name" value="HTH_18"/>
    <property type="match status" value="1"/>
</dbReference>
<dbReference type="InterPro" id="IPR032783">
    <property type="entry name" value="AraC_lig"/>
</dbReference>
<dbReference type="InterPro" id="IPR018060">
    <property type="entry name" value="HTH_AraC"/>
</dbReference>
<dbReference type="SUPFAM" id="SSF46689">
    <property type="entry name" value="Homeodomain-like"/>
    <property type="match status" value="2"/>
</dbReference>
<dbReference type="SUPFAM" id="SSF51182">
    <property type="entry name" value="RmlC-like cupins"/>
    <property type="match status" value="1"/>
</dbReference>
<dbReference type="Gene3D" id="1.10.10.60">
    <property type="entry name" value="Homeodomain-like"/>
    <property type="match status" value="2"/>
</dbReference>
<protein>
    <submittedName>
        <fullName evidence="5">Helix-turn-helix domain-containing protein</fullName>
    </submittedName>
</protein>
<feature type="domain" description="HTH araC/xylS-type" evidence="4">
    <location>
        <begin position="209"/>
        <end position="307"/>
    </location>
</feature>
<dbReference type="PANTHER" id="PTHR46796:SF7">
    <property type="entry name" value="ARAC FAMILY TRANSCRIPTIONAL REGULATOR"/>
    <property type="match status" value="1"/>
</dbReference>
<evidence type="ECO:0000313" key="6">
    <source>
        <dbReference type="Proteomes" id="UP000470384"/>
    </source>
</evidence>
<dbReference type="InterPro" id="IPR018062">
    <property type="entry name" value="HTH_AraC-typ_CS"/>
</dbReference>
<dbReference type="RefSeq" id="WP_160588447.1">
    <property type="nucleotide sequence ID" value="NZ_BMHN01000001.1"/>
</dbReference>
<dbReference type="InterPro" id="IPR011051">
    <property type="entry name" value="RmlC_Cupin_sf"/>
</dbReference>
<keyword evidence="3" id="KW-0804">Transcription</keyword>
<evidence type="ECO:0000256" key="2">
    <source>
        <dbReference type="ARBA" id="ARBA00023125"/>
    </source>
</evidence>
<name>A0A845QCJ3_9HYPH</name>
<evidence type="ECO:0000256" key="1">
    <source>
        <dbReference type="ARBA" id="ARBA00023015"/>
    </source>
</evidence>
<comment type="caution">
    <text evidence="5">The sequence shown here is derived from an EMBL/GenBank/DDBJ whole genome shotgun (WGS) entry which is preliminary data.</text>
</comment>
<dbReference type="PROSITE" id="PS00041">
    <property type="entry name" value="HTH_ARAC_FAMILY_1"/>
    <property type="match status" value="1"/>
</dbReference>
<dbReference type="EMBL" id="WXYQ01000007">
    <property type="protein sequence ID" value="NBG96375.1"/>
    <property type="molecule type" value="Genomic_DNA"/>
</dbReference>
<dbReference type="Pfam" id="PF12852">
    <property type="entry name" value="Cupin_6"/>
    <property type="match status" value="1"/>
</dbReference>
<keyword evidence="6" id="KW-1185">Reference proteome</keyword>
<dbReference type="PROSITE" id="PS01124">
    <property type="entry name" value="HTH_ARAC_FAMILY_2"/>
    <property type="match status" value="1"/>
</dbReference>
<accession>A0A845QCJ3</accession>
<dbReference type="GO" id="GO:0043565">
    <property type="term" value="F:sequence-specific DNA binding"/>
    <property type="evidence" value="ECO:0007669"/>
    <property type="project" value="InterPro"/>
</dbReference>
<dbReference type="InterPro" id="IPR009057">
    <property type="entry name" value="Homeodomain-like_sf"/>
</dbReference>
<proteinExistence type="predicted"/>
<sequence length="314" mass="35233">MDNLSEILSVTKVKSSLYFRTAFTAPWGVTVPSFNHVARFHYVSKGQCWVRVDGESDPQCLEQGDLVVVPLGRAHTLSDTPDRKPTALDRLVEEAKYEGDGCLVYGGPETQAPTALICGHFEYADEILNPLLRQLPPAIVLRRTLIGDVEWLDEGLLFLSKEIDGDRPGRDALVQRISEILLIQVLRQYLEHAPEGSTPVSALRDPRLARALEVMHHRPEDRWTVASLAAEAGMSRTAFAGRFQQLMGLAPLEYLTDWRLRKATKLLRETGSPVRVIAYQCGYESEAAFARAFKKRFGVSPGEYRRTHLPAQQH</sequence>
<dbReference type="PANTHER" id="PTHR46796">
    <property type="entry name" value="HTH-TYPE TRANSCRIPTIONAL ACTIVATOR RHAS-RELATED"/>
    <property type="match status" value="1"/>
</dbReference>
<dbReference type="InterPro" id="IPR020449">
    <property type="entry name" value="Tscrpt_reg_AraC-type_HTH"/>
</dbReference>
<dbReference type="Gene3D" id="2.60.120.10">
    <property type="entry name" value="Jelly Rolls"/>
    <property type="match status" value="1"/>
</dbReference>